<dbReference type="InterPro" id="IPR037465">
    <property type="entry name" value="YlxR"/>
</dbReference>
<proteinExistence type="predicted"/>
<evidence type="ECO:0000313" key="3">
    <source>
        <dbReference type="Proteomes" id="UP001164965"/>
    </source>
</evidence>
<protein>
    <submittedName>
        <fullName evidence="2">YlxR family protein</fullName>
    </submittedName>
</protein>
<dbReference type="EMBL" id="CP110615">
    <property type="protein sequence ID" value="UZJ25804.1"/>
    <property type="molecule type" value="Genomic_DNA"/>
</dbReference>
<name>A0ABY6P2R8_9NOCA</name>
<dbReference type="InterPro" id="IPR007393">
    <property type="entry name" value="YlxR_dom"/>
</dbReference>
<accession>A0ABY6P2R8</accession>
<dbReference type="PANTHER" id="PTHR34215:SF1">
    <property type="entry name" value="YLXR DOMAIN-CONTAINING PROTEIN"/>
    <property type="match status" value="1"/>
</dbReference>
<dbReference type="Gene3D" id="3.30.1230.10">
    <property type="entry name" value="YlxR-like"/>
    <property type="match status" value="1"/>
</dbReference>
<dbReference type="InterPro" id="IPR035931">
    <property type="entry name" value="YlxR-like_sf"/>
</dbReference>
<organism evidence="2 3">
    <name type="scientific">Rhodococcus antarcticus</name>
    <dbReference type="NCBI Taxonomy" id="2987751"/>
    <lineage>
        <taxon>Bacteria</taxon>
        <taxon>Bacillati</taxon>
        <taxon>Actinomycetota</taxon>
        <taxon>Actinomycetes</taxon>
        <taxon>Mycobacteriales</taxon>
        <taxon>Nocardiaceae</taxon>
        <taxon>Rhodococcus</taxon>
    </lineage>
</organism>
<dbReference type="PANTHER" id="PTHR34215">
    <property type="entry name" value="BLL0784 PROTEIN"/>
    <property type="match status" value="1"/>
</dbReference>
<evidence type="ECO:0000313" key="2">
    <source>
        <dbReference type="EMBL" id="UZJ25804.1"/>
    </source>
</evidence>
<evidence type="ECO:0000259" key="1">
    <source>
        <dbReference type="Pfam" id="PF04296"/>
    </source>
</evidence>
<gene>
    <name evidence="2" type="ORF">RHODO2019_05005</name>
</gene>
<dbReference type="Proteomes" id="UP001164965">
    <property type="component" value="Chromosome"/>
</dbReference>
<dbReference type="SUPFAM" id="SSF64376">
    <property type="entry name" value="YlxR-like"/>
    <property type="match status" value="1"/>
</dbReference>
<sequence length="108" mass="11551">MSTGPERAARAPERTCVGCRVRAPATGLLRVVVQGSSVIPDPRRRLPGRGASVHPTEECVGLAEKRRAFGRALRAPGQLDVSAVRTYVARTRDGLHPDISTPEHSSST</sequence>
<feature type="domain" description="YlxR" evidence="1">
    <location>
        <begin position="14"/>
        <end position="77"/>
    </location>
</feature>
<dbReference type="Pfam" id="PF04296">
    <property type="entry name" value="YlxR"/>
    <property type="match status" value="1"/>
</dbReference>
<dbReference type="RefSeq" id="WP_265383908.1">
    <property type="nucleotide sequence ID" value="NZ_CP110615.1"/>
</dbReference>
<keyword evidence="3" id="KW-1185">Reference proteome</keyword>
<reference evidence="2" key="1">
    <citation type="submission" date="2022-10" db="EMBL/GenBank/DDBJ databases">
        <title>Rhodococcus sp.75.</title>
        <authorList>
            <person name="Sun M."/>
        </authorList>
    </citation>
    <scope>NUCLEOTIDE SEQUENCE</scope>
    <source>
        <strain evidence="2">75</strain>
    </source>
</reference>